<dbReference type="PATRIC" id="fig|324602.8.peg.3817"/>
<dbReference type="Gene3D" id="2.60.120.560">
    <property type="entry name" value="Exo-inulinase, domain 1"/>
    <property type="match status" value="1"/>
</dbReference>
<evidence type="ECO:0000313" key="5">
    <source>
        <dbReference type="Proteomes" id="UP000002008"/>
    </source>
</evidence>
<keyword evidence="2" id="KW-1133">Transmembrane helix</keyword>
<evidence type="ECO:0000313" key="4">
    <source>
        <dbReference type="EMBL" id="ABY36574.1"/>
    </source>
</evidence>
<dbReference type="HOGENOM" id="CLU_666819_0_0_0"/>
<dbReference type="Gene3D" id="1.10.287.110">
    <property type="entry name" value="DnaJ domain"/>
    <property type="match status" value="1"/>
</dbReference>
<dbReference type="RefSeq" id="WP_012259227.1">
    <property type="nucleotide sequence ID" value="NC_010175.1"/>
</dbReference>
<dbReference type="SMART" id="SM00271">
    <property type="entry name" value="DnaJ"/>
    <property type="match status" value="1"/>
</dbReference>
<dbReference type="PANTHER" id="PTHR24074">
    <property type="entry name" value="CO-CHAPERONE PROTEIN DJLA"/>
    <property type="match status" value="1"/>
</dbReference>
<dbReference type="EnsemblBacteria" id="ABY36574">
    <property type="protein sequence ID" value="ABY36574"/>
    <property type="gene ID" value="Caur_3389"/>
</dbReference>
<dbReference type="Pfam" id="PF00226">
    <property type="entry name" value="DnaJ"/>
    <property type="match status" value="1"/>
</dbReference>
<keyword evidence="4" id="KW-0346">Stress response</keyword>
<dbReference type="EMBL" id="CP000909">
    <property type="protein sequence ID" value="ABY36574.1"/>
    <property type="molecule type" value="Genomic_DNA"/>
</dbReference>
<feature type="region of interest" description="Disordered" evidence="1">
    <location>
        <begin position="186"/>
        <end position="231"/>
    </location>
</feature>
<organism evidence="4 5">
    <name type="scientific">Chloroflexus aurantiacus (strain ATCC 29366 / DSM 635 / J-10-fl)</name>
    <dbReference type="NCBI Taxonomy" id="324602"/>
    <lineage>
        <taxon>Bacteria</taxon>
        <taxon>Bacillati</taxon>
        <taxon>Chloroflexota</taxon>
        <taxon>Chloroflexia</taxon>
        <taxon>Chloroflexales</taxon>
        <taxon>Chloroflexineae</taxon>
        <taxon>Chloroflexaceae</taxon>
        <taxon>Chloroflexus</taxon>
    </lineage>
</organism>
<dbReference type="SUPFAM" id="SSF46565">
    <property type="entry name" value="Chaperone J-domain"/>
    <property type="match status" value="1"/>
</dbReference>
<feature type="domain" description="J" evidence="3">
    <location>
        <begin position="9"/>
        <end position="71"/>
    </location>
</feature>
<dbReference type="Proteomes" id="UP000002008">
    <property type="component" value="Chromosome"/>
</dbReference>
<dbReference type="InterPro" id="IPR050817">
    <property type="entry name" value="DjlA_DnaK_co-chaperone"/>
</dbReference>
<protein>
    <submittedName>
        <fullName evidence="4">Heat shock protein DnaJ domain protein</fullName>
    </submittedName>
</protein>
<dbReference type="FunFam" id="1.10.287.110:FF:000224">
    <property type="entry name" value="TPR-repeat-containing chaperone protein DNAJ, putative"/>
    <property type="match status" value="1"/>
</dbReference>
<reference evidence="5" key="1">
    <citation type="journal article" date="2011" name="BMC Genomics">
        <title>Complete genome sequence of the filamentous anoxygenic phototrophic bacterium Chloroflexus aurantiacus.</title>
        <authorList>
            <person name="Tang K.H."/>
            <person name="Barry K."/>
            <person name="Chertkov O."/>
            <person name="Dalin E."/>
            <person name="Han C.S."/>
            <person name="Hauser L.J."/>
            <person name="Honchak B.M."/>
            <person name="Karbach L.E."/>
            <person name="Land M.L."/>
            <person name="Lapidus A."/>
            <person name="Larimer F.W."/>
            <person name="Mikhailova N."/>
            <person name="Pitluck S."/>
            <person name="Pierson B.K."/>
            <person name="Blankenship R.E."/>
        </authorList>
    </citation>
    <scope>NUCLEOTIDE SEQUENCE [LARGE SCALE GENOMIC DNA]</scope>
    <source>
        <strain evidence="5">ATCC 29366 / DSM 635 / J-10-fl</strain>
    </source>
</reference>
<sequence length="408" mass="44288">MNDDFEQLDDYAILGVQPGATPAEIKQAYLKQISIYHPDRFAGASPDEQAYAARRARRINQAYQNLRRRRPSPVIATSTPRNYQAELYAKAQEHLAAGRRLQALATLRELQRINPWYRDCADLIAGLEADLKPTAVSTSRTFSRRNVLTVAFGGVAVALLGWFGWRQLQEAEATRSPVATAVAEEATAVPSPTVAPSPTTAPSPTAAASPTAAPSPTAVPSPTAAPSPTTGITGGTVVYQADFGPNSDWPITNGNGWSVGARDGRYIIQANAGLGDIWAFQTSPIGSEMVIEVEVSVAGDWAGLMFWFNSPQRYISFLINPAQGQYRCDERNNEQRSVLAEGTISLARSNRLTVRLTDQTIALQINDQVVDTLTITSLNPDPRYGLLVRAERNPTTATFSTLTLRTIT</sequence>
<evidence type="ECO:0000256" key="2">
    <source>
        <dbReference type="SAM" id="Phobius"/>
    </source>
</evidence>
<feature type="transmembrane region" description="Helical" evidence="2">
    <location>
        <begin position="147"/>
        <end position="165"/>
    </location>
</feature>
<dbReference type="PRINTS" id="PR00625">
    <property type="entry name" value="JDOMAIN"/>
</dbReference>
<proteinExistence type="predicted"/>
<feature type="compositionally biased region" description="Low complexity" evidence="1">
    <location>
        <begin position="202"/>
        <end position="216"/>
    </location>
</feature>
<keyword evidence="5" id="KW-1185">Reference proteome</keyword>
<accession>A9WJV8</accession>
<dbReference type="STRING" id="324602.Caur_3389"/>
<dbReference type="InParanoid" id="A9WJV8"/>
<dbReference type="InterPro" id="IPR001623">
    <property type="entry name" value="DnaJ_domain"/>
</dbReference>
<dbReference type="eggNOG" id="COG2214">
    <property type="taxonomic scope" value="Bacteria"/>
</dbReference>
<dbReference type="PROSITE" id="PS50076">
    <property type="entry name" value="DNAJ_2"/>
    <property type="match status" value="1"/>
</dbReference>
<dbReference type="CDD" id="cd06257">
    <property type="entry name" value="DnaJ"/>
    <property type="match status" value="1"/>
</dbReference>
<keyword evidence="2" id="KW-0472">Membrane</keyword>
<evidence type="ECO:0000256" key="1">
    <source>
        <dbReference type="SAM" id="MobiDB-lite"/>
    </source>
</evidence>
<dbReference type="AlphaFoldDB" id="A9WJV8"/>
<dbReference type="KEGG" id="cau:Caur_3389"/>
<gene>
    <name evidence="4" type="ordered locus">Caur_3389</name>
</gene>
<name>A9WJV8_CHLAA</name>
<dbReference type="InterPro" id="IPR036869">
    <property type="entry name" value="J_dom_sf"/>
</dbReference>
<keyword evidence="2" id="KW-0812">Transmembrane</keyword>
<evidence type="ECO:0000259" key="3">
    <source>
        <dbReference type="PROSITE" id="PS50076"/>
    </source>
</evidence>